<dbReference type="PANTHER" id="PTHR30055:SF234">
    <property type="entry name" value="HTH-TYPE TRANSCRIPTIONAL REGULATOR BETI"/>
    <property type="match status" value="1"/>
</dbReference>
<evidence type="ECO:0000259" key="6">
    <source>
        <dbReference type="PROSITE" id="PS50977"/>
    </source>
</evidence>
<dbReference type="SUPFAM" id="SSF48498">
    <property type="entry name" value="Tetracyclin repressor-like, C-terminal domain"/>
    <property type="match status" value="1"/>
</dbReference>
<evidence type="ECO:0000256" key="1">
    <source>
        <dbReference type="ARBA" id="ARBA00022491"/>
    </source>
</evidence>
<evidence type="ECO:0000256" key="2">
    <source>
        <dbReference type="ARBA" id="ARBA00023015"/>
    </source>
</evidence>
<dbReference type="EMBL" id="AOHU01000019">
    <property type="protein sequence ID" value="ELY37393.1"/>
    <property type="molecule type" value="Genomic_DNA"/>
</dbReference>
<dbReference type="InterPro" id="IPR036271">
    <property type="entry name" value="Tet_transcr_reg_TetR-rel_C_sf"/>
</dbReference>
<evidence type="ECO:0000256" key="3">
    <source>
        <dbReference type="ARBA" id="ARBA00023125"/>
    </source>
</evidence>
<dbReference type="PRINTS" id="PR00455">
    <property type="entry name" value="HTHTETR"/>
</dbReference>
<dbReference type="Gene3D" id="1.10.357.10">
    <property type="entry name" value="Tetracycline Repressor, domain 2"/>
    <property type="match status" value="1"/>
</dbReference>
<dbReference type="GO" id="GO:0000976">
    <property type="term" value="F:transcription cis-regulatory region binding"/>
    <property type="evidence" value="ECO:0007669"/>
    <property type="project" value="TreeGrafter"/>
</dbReference>
<dbReference type="RefSeq" id="WP_004040970.1">
    <property type="nucleotide sequence ID" value="NC_013966.1"/>
</dbReference>
<evidence type="ECO:0000256" key="4">
    <source>
        <dbReference type="ARBA" id="ARBA00023163"/>
    </source>
</evidence>
<keyword evidence="1" id="KW-0678">Repressor</keyword>
<gene>
    <name evidence="7" type="ORF">C498_00875</name>
</gene>
<evidence type="ECO:0000256" key="5">
    <source>
        <dbReference type="PROSITE-ProRule" id="PRU00335"/>
    </source>
</evidence>
<feature type="domain" description="HTH tetR-type" evidence="6">
    <location>
        <begin position="8"/>
        <end position="68"/>
    </location>
</feature>
<dbReference type="InterPro" id="IPR009057">
    <property type="entry name" value="Homeodomain-like_sf"/>
</dbReference>
<evidence type="ECO:0000313" key="7">
    <source>
        <dbReference type="EMBL" id="ELY37393.1"/>
    </source>
</evidence>
<dbReference type="Proteomes" id="UP000011532">
    <property type="component" value="Unassembled WGS sequence"/>
</dbReference>
<dbReference type="GeneID" id="8923627"/>
<dbReference type="PANTHER" id="PTHR30055">
    <property type="entry name" value="HTH-TYPE TRANSCRIPTIONAL REGULATOR RUTR"/>
    <property type="match status" value="1"/>
</dbReference>
<protein>
    <submittedName>
        <fullName evidence="7">Transcription regulator</fullName>
    </submittedName>
</protein>
<dbReference type="SUPFAM" id="SSF46689">
    <property type="entry name" value="Homeodomain-like"/>
    <property type="match status" value="1"/>
</dbReference>
<keyword evidence="2" id="KW-0805">Transcription regulation</keyword>
<sequence length="198" mass="21280">MPVDSVPPEQKAQIANAVRAALAEHGYARLTTKKVAAESDKSEAGLYYYYDSKDEMIVAFLETSEDYLARSLHDIDAEGPEARLRAVCDILLVDEGDAAAAGVNIAVMELLSHAPHNETLREPLLRMERHTLGVIADIVRDGVEQGVFREVDPEGTAAFVLSATDGYTGFALALGMEGVGDDLRASLSAYIDSLLVVA</sequence>
<organism evidence="7 8">
    <name type="scientific">Haloferax volcanii (strain ATCC 29605 / DSM 3757 / JCM 8879 / NBRC 14742 / NCIMB 2012 / VKM B-1768 / DS2)</name>
    <name type="common">Halobacterium volcanii</name>
    <dbReference type="NCBI Taxonomy" id="309800"/>
    <lineage>
        <taxon>Archaea</taxon>
        <taxon>Methanobacteriati</taxon>
        <taxon>Methanobacteriota</taxon>
        <taxon>Stenosarchaea group</taxon>
        <taxon>Halobacteria</taxon>
        <taxon>Halobacteriales</taxon>
        <taxon>Haloferacaceae</taxon>
        <taxon>Haloferax</taxon>
    </lineage>
</organism>
<comment type="caution">
    <text evidence="7">The sequence shown here is derived from an EMBL/GenBank/DDBJ whole genome shotgun (WGS) entry which is preliminary data.</text>
</comment>
<dbReference type="AlphaFoldDB" id="A0A384K9M2"/>
<dbReference type="Pfam" id="PF00440">
    <property type="entry name" value="TetR_N"/>
    <property type="match status" value="1"/>
</dbReference>
<evidence type="ECO:0000313" key="8">
    <source>
        <dbReference type="Proteomes" id="UP000011532"/>
    </source>
</evidence>
<proteinExistence type="predicted"/>
<dbReference type="InterPro" id="IPR001647">
    <property type="entry name" value="HTH_TetR"/>
</dbReference>
<name>A0A384K9M2_HALVD</name>
<reference evidence="7 8" key="2">
    <citation type="journal article" date="2014" name="PLoS Genet.">
        <title>Phylogenetically driven sequencing of extremely halophilic archaea reveals strategies for static and dynamic osmo-response.</title>
        <authorList>
            <person name="Becker E.A."/>
            <person name="Seitzer P.M."/>
            <person name="Tritt A."/>
            <person name="Larsen D."/>
            <person name="Krusor M."/>
            <person name="Yao A.I."/>
            <person name="Wu D."/>
            <person name="Madern D."/>
            <person name="Eisen J.A."/>
            <person name="Darling A.E."/>
            <person name="Facciotti M.T."/>
        </authorList>
    </citation>
    <scope>NUCLEOTIDE SEQUENCE [LARGE SCALE GENOMIC DNA]</scope>
    <source>
        <strain evidence="8">ATCC 29605 / DSM 3757 / JCM 8879 / NBRC 14742 / NCIMB 2012 / VKM B-1768 / DS2</strain>
    </source>
</reference>
<dbReference type="PROSITE" id="PS50977">
    <property type="entry name" value="HTH_TETR_2"/>
    <property type="match status" value="1"/>
</dbReference>
<dbReference type="GO" id="GO:0003700">
    <property type="term" value="F:DNA-binding transcription factor activity"/>
    <property type="evidence" value="ECO:0007669"/>
    <property type="project" value="TreeGrafter"/>
</dbReference>
<dbReference type="InterPro" id="IPR050109">
    <property type="entry name" value="HTH-type_TetR-like_transc_reg"/>
</dbReference>
<keyword evidence="3 5" id="KW-0238">DNA-binding</keyword>
<accession>A0A384K9M2</accession>
<feature type="DNA-binding region" description="H-T-H motif" evidence="5">
    <location>
        <begin position="31"/>
        <end position="50"/>
    </location>
</feature>
<dbReference type="InterPro" id="IPR039538">
    <property type="entry name" value="BetI_C"/>
</dbReference>
<reference evidence="8" key="1">
    <citation type="submission" date="2012-11" db="EMBL/GenBank/DDBJ databases">
        <authorList>
            <person name="Becker E.A."/>
            <person name="Seitzer P."/>
            <person name="Tritt A."/>
            <person name="Larsen D."/>
            <person name="Yao A."/>
            <person name="Wu D."/>
            <person name="Darling A."/>
            <person name="Eisen J.A."/>
            <person name="Facciotti M.T."/>
        </authorList>
    </citation>
    <scope>NUCLEOTIDE SEQUENCE [LARGE SCALE GENOMIC DNA]</scope>
    <source>
        <strain evidence="8">ATCC 29605 / DSM 3757 / JCM 8879 / NBRC 14742 / NCIMB 2012 / VKM B-1768 / DS2</strain>
    </source>
</reference>
<dbReference type="OrthoDB" id="135877at2157"/>
<dbReference type="Pfam" id="PF13977">
    <property type="entry name" value="TetR_C_6"/>
    <property type="match status" value="1"/>
</dbReference>
<keyword evidence="4" id="KW-0804">Transcription</keyword>